<feature type="signal peptide" evidence="1">
    <location>
        <begin position="1"/>
        <end position="25"/>
    </location>
</feature>
<dbReference type="STRING" id="1448318.A0A319EI10"/>
<evidence type="ECO:0000313" key="2">
    <source>
        <dbReference type="EMBL" id="PYI09917.1"/>
    </source>
</evidence>
<organism evidence="2 3">
    <name type="scientific">Aspergillus sclerotiicarbonarius (strain CBS 121057 / IBT 28362)</name>
    <dbReference type="NCBI Taxonomy" id="1448318"/>
    <lineage>
        <taxon>Eukaryota</taxon>
        <taxon>Fungi</taxon>
        <taxon>Dikarya</taxon>
        <taxon>Ascomycota</taxon>
        <taxon>Pezizomycotina</taxon>
        <taxon>Eurotiomycetes</taxon>
        <taxon>Eurotiomycetidae</taxon>
        <taxon>Eurotiales</taxon>
        <taxon>Aspergillaceae</taxon>
        <taxon>Aspergillus</taxon>
        <taxon>Aspergillus subgen. Circumdati</taxon>
    </lineage>
</organism>
<gene>
    <name evidence="2" type="ORF">BO78DRAFT_394443</name>
</gene>
<dbReference type="OrthoDB" id="4347796at2759"/>
<reference evidence="2 3" key="1">
    <citation type="submission" date="2018-02" db="EMBL/GenBank/DDBJ databases">
        <title>The genomes of Aspergillus section Nigri reveals drivers in fungal speciation.</title>
        <authorList>
            <consortium name="DOE Joint Genome Institute"/>
            <person name="Vesth T.C."/>
            <person name="Nybo J."/>
            <person name="Theobald S."/>
            <person name="Brandl J."/>
            <person name="Frisvad J.C."/>
            <person name="Nielsen K.F."/>
            <person name="Lyhne E.K."/>
            <person name="Kogle M.E."/>
            <person name="Kuo A."/>
            <person name="Riley R."/>
            <person name="Clum A."/>
            <person name="Nolan M."/>
            <person name="Lipzen A."/>
            <person name="Salamov A."/>
            <person name="Henrissat B."/>
            <person name="Wiebenga A."/>
            <person name="De vries R.P."/>
            <person name="Grigoriev I.V."/>
            <person name="Mortensen U.H."/>
            <person name="Andersen M.R."/>
            <person name="Baker S.E."/>
        </authorList>
    </citation>
    <scope>NUCLEOTIDE SEQUENCE [LARGE SCALE GENOMIC DNA]</scope>
    <source>
        <strain evidence="2 3">CBS 121057</strain>
    </source>
</reference>
<dbReference type="VEuPathDB" id="FungiDB:BO78DRAFT_394443"/>
<sequence length="146" mass="16291">MGRLASHWRTASIWHVPCYLLKCWGTTGVTYNADLRVRCGPYYIDRGIVLSVWKVYDDRQLAFLQAIWPSPQSQQTFCQTASPGNAYRGHGIAVPARSYTTGWSPGFGRNQNSPARPLKDMRVAVQDNYSIGGSPTTLGNRARRGI</sequence>
<accession>A0A319EI10</accession>
<evidence type="ECO:0000256" key="1">
    <source>
        <dbReference type="SAM" id="SignalP"/>
    </source>
</evidence>
<keyword evidence="1" id="KW-0732">Signal</keyword>
<dbReference type="EMBL" id="KZ826324">
    <property type="protein sequence ID" value="PYI09917.1"/>
    <property type="molecule type" value="Genomic_DNA"/>
</dbReference>
<feature type="chain" id="PRO_5016368158" evidence="1">
    <location>
        <begin position="26"/>
        <end position="146"/>
    </location>
</feature>
<keyword evidence="3" id="KW-1185">Reference proteome</keyword>
<name>A0A319EI10_ASPSB</name>
<dbReference type="AlphaFoldDB" id="A0A319EI10"/>
<dbReference type="Proteomes" id="UP000248423">
    <property type="component" value="Unassembled WGS sequence"/>
</dbReference>
<protein>
    <submittedName>
        <fullName evidence="2">Uncharacterized protein</fullName>
    </submittedName>
</protein>
<proteinExistence type="predicted"/>
<evidence type="ECO:0000313" key="3">
    <source>
        <dbReference type="Proteomes" id="UP000248423"/>
    </source>
</evidence>